<dbReference type="PANTHER" id="PTHR23346:SF7">
    <property type="entry name" value="STALLED RIBOSOME SENSOR GCN1"/>
    <property type="match status" value="1"/>
</dbReference>
<proteinExistence type="predicted"/>
<gene>
    <name evidence="5" type="ORF">Gasu_33120</name>
</gene>
<dbReference type="Pfam" id="PF24987">
    <property type="entry name" value="HEAT_EF3_N"/>
    <property type="match status" value="2"/>
</dbReference>
<dbReference type="Gene3D" id="1.25.10.10">
    <property type="entry name" value="Leucine-rich Repeat Variant"/>
    <property type="match status" value="5"/>
</dbReference>
<dbReference type="GO" id="GO:0019887">
    <property type="term" value="F:protein kinase regulator activity"/>
    <property type="evidence" value="ECO:0007669"/>
    <property type="project" value="TreeGrafter"/>
</dbReference>
<dbReference type="PANTHER" id="PTHR23346">
    <property type="entry name" value="TRANSLATIONAL ACTIVATOR GCN1-RELATED"/>
    <property type="match status" value="1"/>
</dbReference>
<dbReference type="GeneID" id="17088112"/>
<dbReference type="PROSITE" id="PS50077">
    <property type="entry name" value="HEAT_REPEAT"/>
    <property type="match status" value="2"/>
</dbReference>
<feature type="domain" description="TOG" evidence="4">
    <location>
        <begin position="1425"/>
        <end position="1659"/>
    </location>
</feature>
<evidence type="ECO:0000313" key="6">
    <source>
        <dbReference type="Proteomes" id="UP000030680"/>
    </source>
</evidence>
<evidence type="ECO:0000256" key="3">
    <source>
        <dbReference type="SAM" id="Coils"/>
    </source>
</evidence>
<dbReference type="GO" id="GO:0034198">
    <property type="term" value="P:cellular response to amino acid starvation"/>
    <property type="evidence" value="ECO:0007669"/>
    <property type="project" value="TreeGrafter"/>
</dbReference>
<reference evidence="6" key="1">
    <citation type="journal article" date="2013" name="Science">
        <title>Gene transfer from bacteria and archaea facilitated evolution of an extremophilic eukaryote.</title>
        <authorList>
            <person name="Schonknecht G."/>
            <person name="Chen W.H."/>
            <person name="Ternes C.M."/>
            <person name="Barbier G.G."/>
            <person name="Shrestha R.P."/>
            <person name="Stanke M."/>
            <person name="Brautigam A."/>
            <person name="Baker B.J."/>
            <person name="Banfield J.F."/>
            <person name="Garavito R.M."/>
            <person name="Carr K."/>
            <person name="Wilkerson C."/>
            <person name="Rensing S.A."/>
            <person name="Gagneul D."/>
            <person name="Dickenson N.E."/>
            <person name="Oesterhelt C."/>
            <person name="Lercher M.J."/>
            <person name="Weber A.P."/>
        </authorList>
    </citation>
    <scope>NUCLEOTIDE SEQUENCE [LARGE SCALE GENOMIC DNA]</scope>
    <source>
        <strain evidence="6">074W</strain>
    </source>
</reference>
<dbReference type="RefSeq" id="XP_005705825.1">
    <property type="nucleotide sequence ID" value="XM_005705768.1"/>
</dbReference>
<accession>M2WZ11</accession>
<dbReference type="GO" id="GO:0005829">
    <property type="term" value="C:cytosol"/>
    <property type="evidence" value="ECO:0007669"/>
    <property type="project" value="TreeGrafter"/>
</dbReference>
<evidence type="ECO:0000256" key="1">
    <source>
        <dbReference type="ARBA" id="ARBA00022737"/>
    </source>
</evidence>
<keyword evidence="1" id="KW-0677">Repeat</keyword>
<dbReference type="KEGG" id="gsl:Gasu_33120"/>
<feature type="repeat" description="HEAT" evidence="2">
    <location>
        <begin position="1720"/>
        <end position="1755"/>
    </location>
</feature>
<dbReference type="SMART" id="SM01349">
    <property type="entry name" value="TOG"/>
    <property type="match status" value="1"/>
</dbReference>
<dbReference type="OrthoDB" id="5148094at2759"/>
<dbReference type="STRING" id="130081.M2WZ11"/>
<keyword evidence="3" id="KW-0175">Coiled coil</keyword>
<organism evidence="5 6">
    <name type="scientific">Galdieria sulphuraria</name>
    <name type="common">Red alga</name>
    <dbReference type="NCBI Taxonomy" id="130081"/>
    <lineage>
        <taxon>Eukaryota</taxon>
        <taxon>Rhodophyta</taxon>
        <taxon>Bangiophyceae</taxon>
        <taxon>Galdieriales</taxon>
        <taxon>Galdieriaceae</taxon>
        <taxon>Galdieria</taxon>
    </lineage>
</organism>
<dbReference type="Proteomes" id="UP000030680">
    <property type="component" value="Unassembled WGS sequence"/>
</dbReference>
<sequence>MTYVNRETLKEQLKQLGDCTKEERIEICDSIYKSLVSISKQAALEQDCQKLEEDFHLVLDVCCRFLLGESNRASFDQLIRRSWGNLVSCIVQESFCFSEKSGLHPVKVWKALDKILNKLGKKLVSGFNAQKSFETREFILTYWFLYRLFASVSKAKCFSTETLSIVNKVFLLLSFNRSVLRKIYLPAQVERKRSVVFRRFHLSKLTPLNASIIQGLWVCISFLMGYGEKVQDTENKVDWLPENVADRKLVALDAILLYKQCIKEESEERMSTMCSYIVEIFCKYPNIFGVQLMKRCSPLFELCKEDILICNIIPFLDTWMMREKETAITEIPRLLSLFHTTQCEVIIDHIWSKFYLQNIDSDKNTIRSSIVDICQILVQRCKRRACMESILDSLWKRWNSTDSASYSRQSKCTVLQCLQVLSGYDECSEDQSWMNTIFSHLFESLKGSRYGNPQVISGIYDCLSSWLYRHRISEEQGKSLIQWILDTWDSKHKEDQIEWTSLLSMLFYGFLSPKSKNWNIVSSDILQALGFKLCQRKKGAFPLKHDNLLCCLVLMGIWFALKQQSEENNNQMLDNIEKWILSCYGSALAVVSWERYSEQLLGIMSELCNYALIDFSLWASLPQNVCDLILRCLSRLILDPSTNYTLQKDSIRVVQRVVEMSKEVRYHQGFQIILHRLFWCCMEYELNSHYNHIDGTFLYWYPSQAWQSEAERKAVETLITNTFHSVCECLMEAVPVSSFFLFVSTQTAITRASKWWYRIHRHCKSTFPPDIVQGIDFKRVTVEELKGKQGIANEQRMIGHCGAYALASFTLFLPRDVVHSWIWESLFEMCFSSLRFCSTIDYQVFVECLPILSHSSDEIRELQSELESLRQQLSSDKKASIERKKSQVASRNKQQVQAELDKQKTIMEKRMEEIEERLSRVQLAKKTEKFLKQAETALSYIVGLNPYLDCLKDQLKEHISNVMDWIPILIQYGVLRNLVLSTVMICCKVCGNSIAKRANHIARAFEECVWKRNKFEWLDAFSSEQLSLESFCIFYPLFEATLEAHSNERNLIRNVLEILQLHLQTNPSIALYCSNKNKFAKLLYTILEREDSNFNIASSCLGEWSEKGLQELGENIVPLISGLLSGKSSVRGAALDAIARLPILTMYAQQPSVANDTQDVLLCRFLWLSCHDPEEENALVAQHLFHLYNGKTFLEDYVAEYIKLLSHAEQDIRSAAAHAMAHLLQNNNDLEEEFLKIQWNKKKSQFLAQLFSLYVENLEPKEAEKNPPSEEQPRDSYWKVRDGVARVFEAMGQRSVLETKELAIIFTFFIARGFGDIHDQVRTRNVSAAVALINSQGASCVSSLLSLVEKQLSKDIDAANQPNDRVQLHVQDLTKEGLVVSLGTLAQHLSDNDPRIETSMEWLMKLCLETPSEPVQMRVRDCLSSLALKARTKSLELGTRLFKELVENNSYGARRGAAYALTGLLKGIGLGSLSEMGILDSLFCRLDQQKFDLKAKQGRLFLLEVLSKSFKGVMDPYVMETLPFLLSCSGDTSTEVREACFTTAKALMSSISGICVRIVLPSLLKGLEDRSWRVKVASCEMLGTMAYCAPRQLAECLPQIVPKLSDALIDSHPKVVETAEASLYRIASVTKNPEVRDLSSFIMEALKNPATKTNAALDAMMATEFTHVVDAASISLLIPVLHRGLRERSTEVKKKAALILGSMCSQIASPKDMEPYLDLLLPSILSVLLDPIPDARAAAARALGYFARGVGTANVGGLSEKLVEMSQNGKSSAERLGAAMGLAEISTAANSEELEWIVRESLKPYKVYLELQEMKKKRSGITVSQREGTFLVLATLALTLVKSFEKYIPVILPVVLEGFGDESDTVREAALNAGHYLVSVFSTSSFEMLIPLLIGGLKHKNWRRRQASAQLLGALLFSILGYENTQKSQIMGSFGSQNNENEPSEDEEEELILNEERKTRTLQEKADIASFMTSEREKQQIEKLDSVLGIQRRRKIFTLLFIANRGDVNGKVRSSASAVWKALVSNTPKNIRELLPLIIEELVEELSVDAEDLHERACDTLTDLIQRLGNLLMPELLPLLEKNFSVPSVVTRHSVSDGLLHIVESCSKQLLLNNTEPLLKLTLCILKDGENNIRRNGAATFVHLYKATGDASLEAIYPQLLQLMQDSATQELGFNAFENLLEVGGTRLVQWIVGNMIDSSYLVTGGMAQVFACAVRHSQGCIATISITKVADKLIHICEESEVSREQQDCVIELESALLCIIEAMNCSSSYISTLGNRWRFILEKDPTKKAVCLYLMGLLGTVILPVEDWQDALFSSMLTTVIQHLDSRDDRILQICIRALDQMLKLDSRDRKQQLIRFLSTIRKAFTPVTVRSLDKHTSLRGISSPFSPAALMNLCMEGLVNGDISIKHEATRTIQLIVKYSDSKALSPLIIKVVGALIRLSSERHAAAIKASIMRSFYEILEKRCMEVKVFVPQLQSVLTKSLADTQNNATRHFAAKSLGWLVRTFSSVRWDVLWGELFHLLENDVSLDIRLSGLYAIQNVFSQGPNEKFASWNLIESNLLPYLSSSSEKQFILRLSMVLGIWAQSIYERDPVLVFKLLASLLSSIQGNMLPLCAGLAISEVFKGILKTQSVVGNSHQRDLPKISHDSTLSQLFQYLIQGCENESQSQRVLCSRIGILYLDFLHHLQVQGCETLELEMKLWQVIAKLQRDSSEQVRSEVITAIRWISNKSLLERMIPWVIQTMKRSSLSNELYAGEQTLRKLYHEGILSTLSLSEEEKAWMGNNEARLQLAVQGDENSSEEEFEFGKE</sequence>
<protein>
    <recommendedName>
        <fullName evidence="4">TOG domain-containing protein</fullName>
    </recommendedName>
</protein>
<evidence type="ECO:0000256" key="2">
    <source>
        <dbReference type="PROSITE-ProRule" id="PRU00103"/>
    </source>
</evidence>
<dbReference type="InterPro" id="IPR021133">
    <property type="entry name" value="HEAT_type_2"/>
</dbReference>
<evidence type="ECO:0000313" key="5">
    <source>
        <dbReference type="EMBL" id="EME29305.1"/>
    </source>
</evidence>
<feature type="coiled-coil region" evidence="3">
    <location>
        <begin position="852"/>
        <end position="924"/>
    </location>
</feature>
<dbReference type="Gramene" id="EME29305">
    <property type="protein sequence ID" value="EME29305"/>
    <property type="gene ID" value="Gasu_33120"/>
</dbReference>
<name>M2WZ11_GALSU</name>
<dbReference type="InterPro" id="IPR011989">
    <property type="entry name" value="ARM-like"/>
</dbReference>
<dbReference type="SUPFAM" id="SSF48371">
    <property type="entry name" value="ARM repeat"/>
    <property type="match status" value="4"/>
</dbReference>
<dbReference type="eggNOG" id="KOG1242">
    <property type="taxonomic scope" value="Eukaryota"/>
</dbReference>
<dbReference type="InterPro" id="IPR034085">
    <property type="entry name" value="TOG"/>
</dbReference>
<dbReference type="EMBL" id="KB454510">
    <property type="protein sequence ID" value="EME29305.1"/>
    <property type="molecule type" value="Genomic_DNA"/>
</dbReference>
<dbReference type="InterPro" id="IPR016024">
    <property type="entry name" value="ARM-type_fold"/>
</dbReference>
<dbReference type="Pfam" id="PF24984">
    <property type="entry name" value="HEAT_EF3_GNC1"/>
    <property type="match status" value="1"/>
</dbReference>
<feature type="repeat" description="HEAT" evidence="2">
    <location>
        <begin position="1851"/>
        <end position="1889"/>
    </location>
</feature>
<evidence type="ECO:0000259" key="4">
    <source>
        <dbReference type="SMART" id="SM01349"/>
    </source>
</evidence>
<dbReference type="GO" id="GO:0006417">
    <property type="term" value="P:regulation of translation"/>
    <property type="evidence" value="ECO:0007669"/>
    <property type="project" value="TreeGrafter"/>
</dbReference>
<keyword evidence="6" id="KW-1185">Reference proteome</keyword>